<evidence type="ECO:0000313" key="2">
    <source>
        <dbReference type="Proteomes" id="UP000835052"/>
    </source>
</evidence>
<name>A0A8S1HIF1_9PELO</name>
<dbReference type="AlphaFoldDB" id="A0A8S1HIF1"/>
<sequence>MLRTARFALPRRKSREEDQWPFEETKVVKKVVSNFVGPSFSPFKSSGAVPHADFKSELKNFENNPATSPLSQLLVEHSERGHILGGKTLTSFFSVPYGA</sequence>
<accession>A0A8S1HIF1</accession>
<comment type="caution">
    <text evidence="1">The sequence shown here is derived from an EMBL/GenBank/DDBJ whole genome shotgun (WGS) entry which is preliminary data.</text>
</comment>
<evidence type="ECO:0000313" key="1">
    <source>
        <dbReference type="EMBL" id="CAD6195719.1"/>
    </source>
</evidence>
<dbReference type="EMBL" id="CAJGYM010000059">
    <property type="protein sequence ID" value="CAD6195719.1"/>
    <property type="molecule type" value="Genomic_DNA"/>
</dbReference>
<keyword evidence="2" id="KW-1185">Reference proteome</keyword>
<protein>
    <submittedName>
        <fullName evidence="1">Uncharacterized protein</fullName>
    </submittedName>
</protein>
<reference evidence="1" key="1">
    <citation type="submission" date="2020-10" db="EMBL/GenBank/DDBJ databases">
        <authorList>
            <person name="Kikuchi T."/>
        </authorList>
    </citation>
    <scope>NUCLEOTIDE SEQUENCE</scope>
    <source>
        <strain evidence="1">NKZ352</strain>
    </source>
</reference>
<dbReference type="Proteomes" id="UP000835052">
    <property type="component" value="Unassembled WGS sequence"/>
</dbReference>
<proteinExistence type="predicted"/>
<organism evidence="1 2">
    <name type="scientific">Caenorhabditis auriculariae</name>
    <dbReference type="NCBI Taxonomy" id="2777116"/>
    <lineage>
        <taxon>Eukaryota</taxon>
        <taxon>Metazoa</taxon>
        <taxon>Ecdysozoa</taxon>
        <taxon>Nematoda</taxon>
        <taxon>Chromadorea</taxon>
        <taxon>Rhabditida</taxon>
        <taxon>Rhabditina</taxon>
        <taxon>Rhabditomorpha</taxon>
        <taxon>Rhabditoidea</taxon>
        <taxon>Rhabditidae</taxon>
        <taxon>Peloderinae</taxon>
        <taxon>Caenorhabditis</taxon>
    </lineage>
</organism>
<gene>
    <name evidence="1" type="ORF">CAUJ_LOCUS11638</name>
</gene>